<evidence type="ECO:0000256" key="1">
    <source>
        <dbReference type="ARBA" id="ARBA00023015"/>
    </source>
</evidence>
<dbReference type="PRINTS" id="PR00455">
    <property type="entry name" value="HTHTETR"/>
</dbReference>
<proteinExistence type="predicted"/>
<dbReference type="PANTHER" id="PTHR47506">
    <property type="entry name" value="TRANSCRIPTIONAL REGULATORY PROTEIN"/>
    <property type="match status" value="1"/>
</dbReference>
<dbReference type="Gene3D" id="1.10.357.10">
    <property type="entry name" value="Tetracycline Repressor, domain 2"/>
    <property type="match status" value="1"/>
</dbReference>
<protein>
    <submittedName>
        <fullName evidence="6">TetR family transcriptional regulator</fullName>
    </submittedName>
</protein>
<comment type="caution">
    <text evidence="6">The sequence shown here is derived from an EMBL/GenBank/DDBJ whole genome shotgun (WGS) entry which is preliminary data.</text>
</comment>
<dbReference type="RefSeq" id="WP_189506206.1">
    <property type="nucleotide sequence ID" value="NZ_BMZQ01000003.1"/>
</dbReference>
<evidence type="ECO:0000259" key="5">
    <source>
        <dbReference type="PROSITE" id="PS50977"/>
    </source>
</evidence>
<keyword evidence="2 4" id="KW-0238">DNA-binding</keyword>
<feature type="DNA-binding region" description="H-T-H motif" evidence="4">
    <location>
        <begin position="32"/>
        <end position="51"/>
    </location>
</feature>
<dbReference type="Proteomes" id="UP000630142">
    <property type="component" value="Unassembled WGS sequence"/>
</dbReference>
<dbReference type="Pfam" id="PF00440">
    <property type="entry name" value="TetR_N"/>
    <property type="match status" value="1"/>
</dbReference>
<dbReference type="AlphaFoldDB" id="A0A8J3DYU7"/>
<dbReference type="Pfam" id="PF16925">
    <property type="entry name" value="TetR_C_13"/>
    <property type="match status" value="1"/>
</dbReference>
<dbReference type="InterPro" id="IPR011075">
    <property type="entry name" value="TetR_C"/>
</dbReference>
<evidence type="ECO:0000256" key="4">
    <source>
        <dbReference type="PROSITE-ProRule" id="PRU00335"/>
    </source>
</evidence>
<keyword evidence="1" id="KW-0805">Transcription regulation</keyword>
<reference evidence="6" key="1">
    <citation type="journal article" date="2014" name="Int. J. Syst. Evol. Microbiol.">
        <title>Complete genome sequence of Corynebacterium casei LMG S-19264T (=DSM 44701T), isolated from a smear-ripened cheese.</title>
        <authorList>
            <consortium name="US DOE Joint Genome Institute (JGI-PGF)"/>
            <person name="Walter F."/>
            <person name="Albersmeier A."/>
            <person name="Kalinowski J."/>
            <person name="Ruckert C."/>
        </authorList>
    </citation>
    <scope>NUCLEOTIDE SEQUENCE</scope>
    <source>
        <strain evidence="6">KCTC 42249</strain>
    </source>
</reference>
<reference evidence="6" key="2">
    <citation type="submission" date="2020-09" db="EMBL/GenBank/DDBJ databases">
        <authorList>
            <person name="Sun Q."/>
            <person name="Kim S."/>
        </authorList>
    </citation>
    <scope>NUCLEOTIDE SEQUENCE</scope>
    <source>
        <strain evidence="6">KCTC 42249</strain>
    </source>
</reference>
<evidence type="ECO:0000313" key="7">
    <source>
        <dbReference type="Proteomes" id="UP000630142"/>
    </source>
</evidence>
<evidence type="ECO:0000256" key="2">
    <source>
        <dbReference type="ARBA" id="ARBA00023125"/>
    </source>
</evidence>
<dbReference type="SUPFAM" id="SSF48498">
    <property type="entry name" value="Tetracyclin repressor-like, C-terminal domain"/>
    <property type="match status" value="1"/>
</dbReference>
<dbReference type="InterPro" id="IPR036271">
    <property type="entry name" value="Tet_transcr_reg_TetR-rel_C_sf"/>
</dbReference>
<dbReference type="PROSITE" id="PS50977">
    <property type="entry name" value="HTH_TETR_2"/>
    <property type="match status" value="1"/>
</dbReference>
<evidence type="ECO:0000313" key="6">
    <source>
        <dbReference type="EMBL" id="GHD20745.1"/>
    </source>
</evidence>
<sequence>MRYDTAHKAETRERILREAAAAIRADGAERVGIAAVMSRAGLTHGGFYAHFKSKNDLLAHAVDQMFADAQPHLLPKGDEAGDGEILATFVDRYLSMAHRDARERGCPIPILAGELHRMPAAARSRFAAASLRMRARLSRLVEGNGITDSQARADVALAEMVGAISLARIADRQDAEKLLAKTRISVRTTLGLHSES</sequence>
<name>A0A8J3DYU7_9HYPH</name>
<dbReference type="InterPro" id="IPR001647">
    <property type="entry name" value="HTH_TetR"/>
</dbReference>
<dbReference type="EMBL" id="BMZQ01000003">
    <property type="protein sequence ID" value="GHD20745.1"/>
    <property type="molecule type" value="Genomic_DNA"/>
</dbReference>
<dbReference type="SUPFAM" id="SSF46689">
    <property type="entry name" value="Homeodomain-like"/>
    <property type="match status" value="1"/>
</dbReference>
<accession>A0A8J3DYU7</accession>
<keyword evidence="7" id="KW-1185">Reference proteome</keyword>
<keyword evidence="3" id="KW-0804">Transcription</keyword>
<dbReference type="InterPro" id="IPR009057">
    <property type="entry name" value="Homeodomain-like_sf"/>
</dbReference>
<gene>
    <name evidence="6" type="ORF">GCM10016234_33330</name>
</gene>
<dbReference type="Gene3D" id="1.10.10.60">
    <property type="entry name" value="Homeodomain-like"/>
    <property type="match status" value="1"/>
</dbReference>
<evidence type="ECO:0000256" key="3">
    <source>
        <dbReference type="ARBA" id="ARBA00023163"/>
    </source>
</evidence>
<dbReference type="PANTHER" id="PTHR47506:SF7">
    <property type="entry name" value="TRANSCRIPTIONAL REGULATORY PROTEIN"/>
    <property type="match status" value="1"/>
</dbReference>
<dbReference type="GO" id="GO:0003677">
    <property type="term" value="F:DNA binding"/>
    <property type="evidence" value="ECO:0007669"/>
    <property type="project" value="UniProtKB-UniRule"/>
</dbReference>
<feature type="domain" description="HTH tetR-type" evidence="5">
    <location>
        <begin position="9"/>
        <end position="69"/>
    </location>
</feature>
<organism evidence="6 7">
    <name type="scientific">Tianweitania populi</name>
    <dbReference type="NCBI Taxonomy" id="1607949"/>
    <lineage>
        <taxon>Bacteria</taxon>
        <taxon>Pseudomonadati</taxon>
        <taxon>Pseudomonadota</taxon>
        <taxon>Alphaproteobacteria</taxon>
        <taxon>Hyphomicrobiales</taxon>
        <taxon>Phyllobacteriaceae</taxon>
        <taxon>Tianweitania</taxon>
    </lineage>
</organism>